<feature type="domain" description="UspA" evidence="2">
    <location>
        <begin position="37"/>
        <end position="182"/>
    </location>
</feature>
<evidence type="ECO:0000259" key="2">
    <source>
        <dbReference type="Pfam" id="PF00582"/>
    </source>
</evidence>
<comment type="caution">
    <text evidence="3">The sequence shown here is derived from an EMBL/GenBank/DDBJ whole genome shotgun (WGS) entry which is preliminary data.</text>
</comment>
<evidence type="ECO:0000256" key="1">
    <source>
        <dbReference type="SAM" id="MobiDB-lite"/>
    </source>
</evidence>
<dbReference type="SUPFAM" id="SSF52402">
    <property type="entry name" value="Adenine nucleotide alpha hydrolases-like"/>
    <property type="match status" value="1"/>
</dbReference>
<evidence type="ECO:0000313" key="3">
    <source>
        <dbReference type="EMBL" id="MSS45385.1"/>
    </source>
</evidence>
<proteinExistence type="predicted"/>
<protein>
    <submittedName>
        <fullName evidence="3">Universal stress protein</fullName>
    </submittedName>
</protein>
<organism evidence="3 4">
    <name type="scientific">Cutibacterium porci</name>
    <dbReference type="NCBI Taxonomy" id="2605781"/>
    <lineage>
        <taxon>Bacteria</taxon>
        <taxon>Bacillati</taxon>
        <taxon>Actinomycetota</taxon>
        <taxon>Actinomycetes</taxon>
        <taxon>Propionibacteriales</taxon>
        <taxon>Propionibacteriaceae</taxon>
        <taxon>Cutibacterium</taxon>
    </lineage>
</organism>
<gene>
    <name evidence="3" type="ORF">FYJ43_04875</name>
</gene>
<dbReference type="InterPro" id="IPR006016">
    <property type="entry name" value="UspA"/>
</dbReference>
<accession>A0A7K0J619</accession>
<dbReference type="Gene3D" id="3.40.50.620">
    <property type="entry name" value="HUPs"/>
    <property type="match status" value="1"/>
</dbReference>
<dbReference type="InterPro" id="IPR014729">
    <property type="entry name" value="Rossmann-like_a/b/a_fold"/>
</dbReference>
<dbReference type="EMBL" id="VUMG01000002">
    <property type="protein sequence ID" value="MSS45385.1"/>
    <property type="molecule type" value="Genomic_DNA"/>
</dbReference>
<dbReference type="Proteomes" id="UP000466104">
    <property type="component" value="Unassembled WGS sequence"/>
</dbReference>
<keyword evidence="4" id="KW-1185">Reference proteome</keyword>
<evidence type="ECO:0000313" key="4">
    <source>
        <dbReference type="Proteomes" id="UP000466104"/>
    </source>
</evidence>
<dbReference type="Pfam" id="PF00582">
    <property type="entry name" value="Usp"/>
    <property type="match status" value="1"/>
</dbReference>
<feature type="region of interest" description="Disordered" evidence="1">
    <location>
        <begin position="1"/>
        <end position="33"/>
    </location>
</feature>
<dbReference type="CDD" id="cd00293">
    <property type="entry name" value="USP-like"/>
    <property type="match status" value="1"/>
</dbReference>
<sequence>MTDHQPANEEVNVPDDAGSLRAPETYQRSPRGSMKGRPVIVAIMPDIPKPVLETGVEHAKAMGSTIVFAYVATDRVSSPSNPDASYPLDPTAQQTSMETARSAIHSALDVFMSDYPDADWDLVYLSGLPDQQLAHLAHTINAGCFILGTRRPGFRAGLQEWLDGSVAVQLGRRQLRPVIIVPLRSDDWEYPLCSS</sequence>
<name>A0A7K0J619_9ACTN</name>
<dbReference type="AlphaFoldDB" id="A0A7K0J619"/>
<reference evidence="3 4" key="1">
    <citation type="submission" date="2019-08" db="EMBL/GenBank/DDBJ databases">
        <title>In-depth cultivation of the pig gut microbiome towards novel bacterial diversity and tailored functional studies.</title>
        <authorList>
            <person name="Wylensek D."/>
            <person name="Hitch T.C.A."/>
            <person name="Clavel T."/>
        </authorList>
    </citation>
    <scope>NUCLEOTIDE SEQUENCE [LARGE SCALE GENOMIC DNA]</scope>
    <source>
        <strain evidence="3 4">WCA-380-WT-3A</strain>
    </source>
</reference>